<dbReference type="AlphaFoldDB" id="A0A061J6M8"/>
<dbReference type="OrthoDB" id="10255118at2759"/>
<organism evidence="11 12">
    <name type="scientific">Trypanosoma rangeli SC58</name>
    <dbReference type="NCBI Taxonomy" id="429131"/>
    <lineage>
        <taxon>Eukaryota</taxon>
        <taxon>Discoba</taxon>
        <taxon>Euglenozoa</taxon>
        <taxon>Kinetoplastea</taxon>
        <taxon>Metakinetoplastina</taxon>
        <taxon>Trypanosomatida</taxon>
        <taxon>Trypanosomatidae</taxon>
        <taxon>Trypanosoma</taxon>
        <taxon>Herpetosoma</taxon>
    </lineage>
</organism>
<evidence type="ECO:0000313" key="11">
    <source>
        <dbReference type="EMBL" id="ESL10519.1"/>
    </source>
</evidence>
<comment type="similarity">
    <text evidence="3">Belongs to the SRP68 family.</text>
</comment>
<keyword evidence="8" id="KW-0687">Ribonucleoprotein</keyword>
<dbReference type="PANTHER" id="PTHR12860">
    <property type="entry name" value="SIGNAL RECOGNITION PARTICLE 68 KDA PROTEIN"/>
    <property type="match status" value="1"/>
</dbReference>
<keyword evidence="5" id="KW-0694">RNA-binding</keyword>
<feature type="region of interest" description="Disordered" evidence="10">
    <location>
        <begin position="558"/>
        <end position="584"/>
    </location>
</feature>
<sequence>MEFDLLLFLKEIQLQHGLRAEDYARYRRYTTNRLSTLRHQLGLVQDSKKFQPKEITPQTATRPEHLQLLLLCAERCWAAAEDMQEKRRNVARSGENKPPGGFPPSDQFRKRLNKSVKWASKLCEVAQTVAGPRLKQETKGYALEVMGRAAAAHGAMVEAKKCFSSAREQYYALRKCSTPEQWMLLLTKANEMDDRVVYCMLRLGEDTSNYIPHLDQEDTTEQLSATTIEWNGRQLNVASIKVRDALREVRTLNVEAVKTKALELGGPVPVGQQNKVLDLMDRRIGCLNDALAHARQDLRALSDDRQKTELQLLVHYLLFQVFFETLQRTLFMVEVYVRRFCATEKSLSGGGGSSSGTGNNKVNINTVGFGGKNKKEIPPSQYASPLEIVRLYDAALETLDEMELIPGVAGRAEVGEFTALCHAGKLLYLGEGWRISGELVRAQNCYRASLATLEEVPSTSRVETLRMVVEKRSLQLASSTLLTTVPSGVAVGKVGKEREEKEKATQYLVDAGDQVTVAQSIIKFPPDYQAVPCKPVFVDIALTYVDYPTQEVASCTKPQKEQQISDSAGRKDEKRWNWGWGWRK</sequence>
<dbReference type="GO" id="GO:0006614">
    <property type="term" value="P:SRP-dependent cotranslational protein targeting to membrane"/>
    <property type="evidence" value="ECO:0007669"/>
    <property type="project" value="InterPro"/>
</dbReference>
<proteinExistence type="inferred from homology"/>
<dbReference type="GO" id="GO:0030942">
    <property type="term" value="F:endoplasmic reticulum signal peptide binding"/>
    <property type="evidence" value="ECO:0007669"/>
    <property type="project" value="InterPro"/>
</dbReference>
<evidence type="ECO:0000256" key="9">
    <source>
        <dbReference type="ARBA" id="ARBA00029498"/>
    </source>
</evidence>
<keyword evidence="7" id="KW-0539">Nucleus</keyword>
<evidence type="ECO:0000256" key="1">
    <source>
        <dbReference type="ARBA" id="ARBA00004496"/>
    </source>
</evidence>
<dbReference type="PANTHER" id="PTHR12860:SF0">
    <property type="entry name" value="SIGNAL RECOGNITION PARTICLE SUBUNIT SRP68"/>
    <property type="match status" value="1"/>
</dbReference>
<evidence type="ECO:0000256" key="5">
    <source>
        <dbReference type="ARBA" id="ARBA00022884"/>
    </source>
</evidence>
<accession>A0A061J6M8</accession>
<keyword evidence="6" id="KW-0733">Signal recognition particle</keyword>
<keyword evidence="12" id="KW-1185">Reference proteome</keyword>
<feature type="region of interest" description="Disordered" evidence="10">
    <location>
        <begin position="87"/>
        <end position="108"/>
    </location>
</feature>
<name>A0A061J6M8_TRYRA</name>
<evidence type="ECO:0000256" key="4">
    <source>
        <dbReference type="ARBA" id="ARBA00022490"/>
    </source>
</evidence>
<dbReference type="CDD" id="cd15481">
    <property type="entry name" value="SRP68-RBD"/>
    <property type="match status" value="1"/>
</dbReference>
<dbReference type="GO" id="GO:0005047">
    <property type="term" value="F:signal recognition particle binding"/>
    <property type="evidence" value="ECO:0007669"/>
    <property type="project" value="InterPro"/>
</dbReference>
<protein>
    <recommendedName>
        <fullName evidence="9">Signal recognition particle subunit SRP68</fullName>
    </recommendedName>
</protein>
<evidence type="ECO:0000256" key="8">
    <source>
        <dbReference type="ARBA" id="ARBA00023274"/>
    </source>
</evidence>
<evidence type="ECO:0000256" key="3">
    <source>
        <dbReference type="ARBA" id="ARBA00009352"/>
    </source>
</evidence>
<dbReference type="InterPro" id="IPR038253">
    <property type="entry name" value="SRP68_N_sf"/>
</dbReference>
<dbReference type="Proteomes" id="UP000031737">
    <property type="component" value="Unassembled WGS sequence"/>
</dbReference>
<comment type="caution">
    <text evidence="11">The sequence shown here is derived from an EMBL/GenBank/DDBJ whole genome shotgun (WGS) entry which is preliminary data.</text>
</comment>
<evidence type="ECO:0000256" key="2">
    <source>
        <dbReference type="ARBA" id="ARBA00004604"/>
    </source>
</evidence>
<evidence type="ECO:0000256" key="7">
    <source>
        <dbReference type="ARBA" id="ARBA00023242"/>
    </source>
</evidence>
<dbReference type="GO" id="GO:0005730">
    <property type="term" value="C:nucleolus"/>
    <property type="evidence" value="ECO:0007669"/>
    <property type="project" value="UniProtKB-SubCell"/>
</dbReference>
<dbReference type="EMBL" id="AUPL01001748">
    <property type="protein sequence ID" value="ESL10519.1"/>
    <property type="molecule type" value="Genomic_DNA"/>
</dbReference>
<dbReference type="InterPro" id="IPR026258">
    <property type="entry name" value="SRP68"/>
</dbReference>
<comment type="subcellular location">
    <subcellularLocation>
        <location evidence="1">Cytoplasm</location>
    </subcellularLocation>
    <subcellularLocation>
        <location evidence="2">Nucleus</location>
        <location evidence="2">Nucleolus</location>
    </subcellularLocation>
</comment>
<keyword evidence="4" id="KW-0963">Cytoplasm</keyword>
<evidence type="ECO:0000256" key="10">
    <source>
        <dbReference type="SAM" id="MobiDB-lite"/>
    </source>
</evidence>
<dbReference type="Gene3D" id="1.10.3450.40">
    <property type="entry name" value="Signal recognition particle, SRP68 subunit, RNA-binding domain"/>
    <property type="match status" value="1"/>
</dbReference>
<dbReference type="GO" id="GO:0008312">
    <property type="term" value="F:7S RNA binding"/>
    <property type="evidence" value="ECO:0007669"/>
    <property type="project" value="InterPro"/>
</dbReference>
<reference evidence="11 12" key="1">
    <citation type="submission" date="2013-07" db="EMBL/GenBank/DDBJ databases">
        <authorList>
            <person name="Stoco P.H."/>
            <person name="Wagner G."/>
            <person name="Gerber A."/>
            <person name="Zaha A."/>
            <person name="Thompson C."/>
            <person name="Bartholomeu D.C."/>
            <person name="Luckemeyer D.D."/>
            <person name="Bahia D."/>
            <person name="Loreto E."/>
            <person name="Prestes E.B."/>
            <person name="Lima F.M."/>
            <person name="Rodrigues-Luiz G."/>
            <person name="Vallejo G.A."/>
            <person name="Filho J.F."/>
            <person name="Monteiro K.M."/>
            <person name="Tyler K.M."/>
            <person name="de Almeida L.G."/>
            <person name="Ortiz M.F."/>
            <person name="Siervo M.A."/>
            <person name="de Moraes M.H."/>
            <person name="Cunha O.L."/>
            <person name="Mendonca-Neto R."/>
            <person name="Silva R."/>
            <person name="Teixeira S.M."/>
            <person name="Murta S.M."/>
            <person name="Sincero T.C."/>
            <person name="Mendes T.A."/>
            <person name="Urmenyi T.P."/>
            <person name="Silva V.G."/>
            <person name="da Rocha W.D."/>
            <person name="Andersson B."/>
            <person name="Romanha A.J."/>
            <person name="Steindel M."/>
            <person name="de Vasconcelos A.T."/>
            <person name="Grisard E.C."/>
        </authorList>
    </citation>
    <scope>NUCLEOTIDE SEQUENCE [LARGE SCALE GENOMIC DNA]</scope>
    <source>
        <strain evidence="11 12">SC58</strain>
    </source>
</reference>
<dbReference type="Pfam" id="PF16969">
    <property type="entry name" value="SRP68"/>
    <property type="match status" value="1"/>
</dbReference>
<evidence type="ECO:0000313" key="12">
    <source>
        <dbReference type="Proteomes" id="UP000031737"/>
    </source>
</evidence>
<dbReference type="GO" id="GO:0005786">
    <property type="term" value="C:signal recognition particle, endoplasmic reticulum targeting"/>
    <property type="evidence" value="ECO:0007669"/>
    <property type="project" value="UniProtKB-KW"/>
</dbReference>
<evidence type="ECO:0000256" key="6">
    <source>
        <dbReference type="ARBA" id="ARBA00023135"/>
    </source>
</evidence>
<gene>
    <name evidence="11" type="ORF">TRSC58_01748</name>
</gene>
<dbReference type="InterPro" id="IPR034652">
    <property type="entry name" value="SRP68-RBD"/>
</dbReference>
<dbReference type="VEuPathDB" id="TriTrypDB:TRSC58_01748"/>